<protein>
    <submittedName>
        <fullName evidence="1">Uncharacterized protein</fullName>
    </submittedName>
</protein>
<comment type="caution">
    <text evidence="1">The sequence shown here is derived from an EMBL/GenBank/DDBJ whole genome shotgun (WGS) entry which is preliminary data.</text>
</comment>
<dbReference type="OrthoDB" id="6089143at2"/>
<organism evidence="1 2">
    <name type="scientific">Neptuniibacter caesariensis</name>
    <dbReference type="NCBI Taxonomy" id="207954"/>
    <lineage>
        <taxon>Bacteria</taxon>
        <taxon>Pseudomonadati</taxon>
        <taxon>Pseudomonadota</taxon>
        <taxon>Gammaproteobacteria</taxon>
        <taxon>Oceanospirillales</taxon>
        <taxon>Oceanospirillaceae</taxon>
        <taxon>Neptuniibacter</taxon>
    </lineage>
</organism>
<proteinExistence type="predicted"/>
<dbReference type="EMBL" id="AAOW01000022">
    <property type="protein sequence ID" value="EAR60167.1"/>
    <property type="molecule type" value="Genomic_DNA"/>
</dbReference>
<name>A0A7U8C289_NEPCE</name>
<evidence type="ECO:0000313" key="1">
    <source>
        <dbReference type="EMBL" id="EAR60167.1"/>
    </source>
</evidence>
<keyword evidence="2" id="KW-1185">Reference proteome</keyword>
<dbReference type="RefSeq" id="WP_007020008.1">
    <property type="nucleotide sequence ID" value="NZ_CH724125.1"/>
</dbReference>
<reference evidence="1 2" key="1">
    <citation type="submission" date="2006-02" db="EMBL/GenBank/DDBJ databases">
        <authorList>
            <person name="Pinhassi J."/>
            <person name="Pedros-Alio C."/>
            <person name="Ferriera S."/>
            <person name="Johnson J."/>
            <person name="Kravitz S."/>
            <person name="Halpern A."/>
            <person name="Remington K."/>
            <person name="Beeson K."/>
            <person name="Tran B."/>
            <person name="Rogers Y.-H."/>
            <person name="Friedman R."/>
            <person name="Venter J.C."/>
        </authorList>
    </citation>
    <scope>NUCLEOTIDE SEQUENCE [LARGE SCALE GENOMIC DNA]</scope>
    <source>
        <strain evidence="1 2">MED92</strain>
    </source>
</reference>
<dbReference type="AlphaFoldDB" id="A0A7U8C289"/>
<dbReference type="Proteomes" id="UP000002171">
    <property type="component" value="Unassembled WGS sequence"/>
</dbReference>
<accession>A0A7U8C289</accession>
<evidence type="ECO:0000313" key="2">
    <source>
        <dbReference type="Proteomes" id="UP000002171"/>
    </source>
</evidence>
<gene>
    <name evidence="1" type="ORF">MED92_11709</name>
</gene>
<sequence length="70" mass="8011">MSSPLIQKTADWIQHQFDATDQFPECEAPGQLHAYKSWTHTPVTDDAVNQWVEEWMSADEISALKLHIDA</sequence>